<sequence length="50" mass="5046">MLGGVLGGEVLPARRGHPSGQPSAPHVGRARGFLVRRVLGALGSRTAMAA</sequence>
<feature type="region of interest" description="Disordered" evidence="1">
    <location>
        <begin position="1"/>
        <end position="28"/>
    </location>
</feature>
<dbReference type="PATRIC" id="fig|698759.3.peg.5266"/>
<protein>
    <submittedName>
        <fullName evidence="2">Uncharacterized protein</fullName>
    </submittedName>
</protein>
<accession>L1KTE9</accession>
<evidence type="ECO:0000313" key="3">
    <source>
        <dbReference type="Proteomes" id="UP000010411"/>
    </source>
</evidence>
<keyword evidence="3" id="KW-1185">Reference proteome</keyword>
<organism evidence="2 3">
    <name type="scientific">Streptomyces ipomoeae 91-03</name>
    <dbReference type="NCBI Taxonomy" id="698759"/>
    <lineage>
        <taxon>Bacteria</taxon>
        <taxon>Bacillati</taxon>
        <taxon>Actinomycetota</taxon>
        <taxon>Actinomycetes</taxon>
        <taxon>Kitasatosporales</taxon>
        <taxon>Streptomycetaceae</taxon>
        <taxon>Streptomyces</taxon>
    </lineage>
</organism>
<dbReference type="AlphaFoldDB" id="L1KTE9"/>
<proteinExistence type="predicted"/>
<evidence type="ECO:0000313" key="2">
    <source>
        <dbReference type="EMBL" id="EKX64096.1"/>
    </source>
</evidence>
<name>L1KTE9_9ACTN</name>
<reference evidence="2 3" key="1">
    <citation type="submission" date="2012-11" db="EMBL/GenBank/DDBJ databases">
        <authorList>
            <person name="Huguet-Tapia J.C."/>
            <person name="Durkin A.S."/>
            <person name="Pettis G.S."/>
            <person name="Badger J.H."/>
        </authorList>
    </citation>
    <scope>NUCLEOTIDE SEQUENCE [LARGE SCALE GENOMIC DNA]</scope>
    <source>
        <strain evidence="2 3">91-03</strain>
    </source>
</reference>
<gene>
    <name evidence="2" type="ORF">STRIP9103_07581</name>
</gene>
<dbReference type="EMBL" id="AEJC01000397">
    <property type="protein sequence ID" value="EKX64096.1"/>
    <property type="molecule type" value="Genomic_DNA"/>
</dbReference>
<comment type="caution">
    <text evidence="2">The sequence shown here is derived from an EMBL/GenBank/DDBJ whole genome shotgun (WGS) entry which is preliminary data.</text>
</comment>
<evidence type="ECO:0000256" key="1">
    <source>
        <dbReference type="SAM" id="MobiDB-lite"/>
    </source>
</evidence>
<dbReference type="Proteomes" id="UP000010411">
    <property type="component" value="Unassembled WGS sequence"/>
</dbReference>